<keyword evidence="2" id="KW-0812">Transmembrane</keyword>
<dbReference type="InterPro" id="IPR033579">
    <property type="entry name" value="TMEM128"/>
</dbReference>
<dbReference type="PANTHER" id="PTHR31134:SF1">
    <property type="entry name" value="TRANSMEMBRANE PROTEIN 128"/>
    <property type="match status" value="1"/>
</dbReference>
<feature type="region of interest" description="Disordered" evidence="1">
    <location>
        <begin position="1"/>
        <end position="33"/>
    </location>
</feature>
<dbReference type="PANTHER" id="PTHR31134">
    <property type="entry name" value="TRANSMEMBRANE PROTEIN 128"/>
    <property type="match status" value="1"/>
</dbReference>
<keyword evidence="2" id="KW-0472">Membrane</keyword>
<feature type="transmembrane region" description="Helical" evidence="2">
    <location>
        <begin position="114"/>
        <end position="134"/>
    </location>
</feature>
<evidence type="ECO:0008006" key="4">
    <source>
        <dbReference type="Google" id="ProtNLM"/>
    </source>
</evidence>
<feature type="transmembrane region" description="Helical" evidence="2">
    <location>
        <begin position="140"/>
        <end position="163"/>
    </location>
</feature>
<organism evidence="3">
    <name type="scientific">Leptocylindrus danicus</name>
    <dbReference type="NCBI Taxonomy" id="163516"/>
    <lineage>
        <taxon>Eukaryota</taxon>
        <taxon>Sar</taxon>
        <taxon>Stramenopiles</taxon>
        <taxon>Ochrophyta</taxon>
        <taxon>Bacillariophyta</taxon>
        <taxon>Coscinodiscophyceae</taxon>
        <taxon>Chaetocerotophycidae</taxon>
        <taxon>Leptocylindrales</taxon>
        <taxon>Leptocylindraceae</taxon>
        <taxon>Leptocylindrus</taxon>
    </lineage>
</organism>
<proteinExistence type="predicted"/>
<feature type="transmembrane region" description="Helical" evidence="2">
    <location>
        <begin position="47"/>
        <end position="68"/>
    </location>
</feature>
<feature type="transmembrane region" description="Helical" evidence="2">
    <location>
        <begin position="80"/>
        <end position="102"/>
    </location>
</feature>
<dbReference type="AlphaFoldDB" id="A0A7S2JTX7"/>
<evidence type="ECO:0000313" key="3">
    <source>
        <dbReference type="EMBL" id="CAD9557574.1"/>
    </source>
</evidence>
<evidence type="ECO:0000256" key="1">
    <source>
        <dbReference type="SAM" id="MobiDB-lite"/>
    </source>
</evidence>
<protein>
    <recommendedName>
        <fullName evidence="4">Transmembrane protein</fullName>
    </recommendedName>
</protein>
<feature type="compositionally biased region" description="Low complexity" evidence="1">
    <location>
        <begin position="13"/>
        <end position="23"/>
    </location>
</feature>
<keyword evidence="2" id="KW-1133">Transmembrane helix</keyword>
<accession>A0A7S2JTX7</accession>
<evidence type="ECO:0000256" key="2">
    <source>
        <dbReference type="SAM" id="Phobius"/>
    </source>
</evidence>
<sequence length="166" mass="18661">MPSNGGAYRRVPTTATTGTATQNETEENDVKSTIRKKTRAERISDKFHALCWVIISGAVVYYTDFFNVFLHDEKIHRPTFLLSVVCLVINTILTLYLTVYLPKIAQVTAPWDVYCPRVIPTMTGIGCLCAVLLIRASYPVWGFLSPIILGIVFLGFLFGLHFIPWC</sequence>
<gene>
    <name evidence="3" type="ORF">LDAN0321_LOCUS1194</name>
</gene>
<dbReference type="EMBL" id="HBGY01001749">
    <property type="protein sequence ID" value="CAD9557574.1"/>
    <property type="molecule type" value="Transcribed_RNA"/>
</dbReference>
<reference evidence="3" key="1">
    <citation type="submission" date="2021-01" db="EMBL/GenBank/DDBJ databases">
        <authorList>
            <person name="Corre E."/>
            <person name="Pelletier E."/>
            <person name="Niang G."/>
            <person name="Scheremetjew M."/>
            <person name="Finn R."/>
            <person name="Kale V."/>
            <person name="Holt S."/>
            <person name="Cochrane G."/>
            <person name="Meng A."/>
            <person name="Brown T."/>
            <person name="Cohen L."/>
        </authorList>
    </citation>
    <scope>NUCLEOTIDE SEQUENCE</scope>
    <source>
        <strain evidence="3">B650</strain>
    </source>
</reference>
<dbReference type="Pfam" id="PF20479">
    <property type="entry name" value="TMEM128"/>
    <property type="match status" value="1"/>
</dbReference>
<name>A0A7S2JTX7_9STRA</name>